<evidence type="ECO:0000256" key="4">
    <source>
        <dbReference type="ARBA" id="ARBA00022670"/>
    </source>
</evidence>
<keyword evidence="7" id="KW-0732">Signal</keyword>
<protein>
    <recommendedName>
        <fullName evidence="14">TraB/GumN family protein</fullName>
    </recommendedName>
</protein>
<reference evidence="13" key="1">
    <citation type="submission" date="2019-08" db="EMBL/GenBank/DDBJ databases">
        <authorList>
            <person name="Kucharzyk K."/>
            <person name="Murdoch R.W."/>
            <person name="Higgins S."/>
            <person name="Loffler F."/>
        </authorList>
    </citation>
    <scope>NUCLEOTIDE SEQUENCE</scope>
</reference>
<evidence type="ECO:0000256" key="12">
    <source>
        <dbReference type="ARBA" id="ARBA00023180"/>
    </source>
</evidence>
<dbReference type="CDD" id="cd14789">
    <property type="entry name" value="Tiki"/>
    <property type="match status" value="1"/>
</dbReference>
<dbReference type="EMBL" id="VSSQ01000071">
    <property type="protein sequence ID" value="MPL73291.1"/>
    <property type="molecule type" value="Genomic_DNA"/>
</dbReference>
<evidence type="ECO:0000256" key="11">
    <source>
        <dbReference type="ARBA" id="ARBA00023136"/>
    </source>
</evidence>
<name>A0A644U3Z3_9ZZZZ</name>
<evidence type="ECO:0000256" key="5">
    <source>
        <dbReference type="ARBA" id="ARBA00022692"/>
    </source>
</evidence>
<dbReference type="PANTHER" id="PTHR31120:SF6">
    <property type="entry name" value="METALLOPROTEASE TIKI HOMOLOG"/>
    <property type="match status" value="1"/>
</dbReference>
<gene>
    <name evidence="13" type="ORF">SDC9_19088</name>
</gene>
<keyword evidence="8" id="KW-0378">Hydrolase</keyword>
<comment type="caution">
    <text evidence="13">The sequence shown here is derived from an EMBL/GenBank/DDBJ whole genome shotgun (WGS) entry which is preliminary data.</text>
</comment>
<dbReference type="GO" id="GO:0030178">
    <property type="term" value="P:negative regulation of Wnt signaling pathway"/>
    <property type="evidence" value="ECO:0007669"/>
    <property type="project" value="InterPro"/>
</dbReference>
<evidence type="ECO:0000256" key="1">
    <source>
        <dbReference type="ARBA" id="ARBA00001936"/>
    </source>
</evidence>
<evidence type="ECO:0000256" key="2">
    <source>
        <dbReference type="ARBA" id="ARBA00001941"/>
    </source>
</evidence>
<evidence type="ECO:0000256" key="8">
    <source>
        <dbReference type="ARBA" id="ARBA00022801"/>
    </source>
</evidence>
<keyword evidence="11" id="KW-0472">Membrane</keyword>
<dbReference type="GO" id="GO:0006508">
    <property type="term" value="P:proteolysis"/>
    <property type="evidence" value="ECO:0007669"/>
    <property type="project" value="UniProtKB-KW"/>
</dbReference>
<keyword evidence="9" id="KW-1133">Transmembrane helix</keyword>
<dbReference type="GO" id="GO:0004222">
    <property type="term" value="F:metalloendopeptidase activity"/>
    <property type="evidence" value="ECO:0007669"/>
    <property type="project" value="TreeGrafter"/>
</dbReference>
<evidence type="ECO:0000256" key="10">
    <source>
        <dbReference type="ARBA" id="ARBA00023049"/>
    </source>
</evidence>
<dbReference type="InterPro" id="IPR040230">
    <property type="entry name" value="TIKI1/2-like"/>
</dbReference>
<evidence type="ECO:0000256" key="7">
    <source>
        <dbReference type="ARBA" id="ARBA00022729"/>
    </source>
</evidence>
<keyword evidence="4" id="KW-0645">Protease</keyword>
<dbReference type="AlphaFoldDB" id="A0A644U3Z3"/>
<comment type="cofactor">
    <cofactor evidence="1">
        <name>Mn(2+)</name>
        <dbReference type="ChEBI" id="CHEBI:29035"/>
    </cofactor>
</comment>
<dbReference type="InterPro" id="IPR002816">
    <property type="entry name" value="TraB/PrgY/GumN_fam"/>
</dbReference>
<dbReference type="GO" id="GO:0046872">
    <property type="term" value="F:metal ion binding"/>
    <property type="evidence" value="ECO:0007669"/>
    <property type="project" value="UniProtKB-KW"/>
</dbReference>
<keyword evidence="12" id="KW-0325">Glycoprotein</keyword>
<proteinExistence type="predicted"/>
<accession>A0A644U3Z3</accession>
<sequence length="345" mass="39530">MKNYFLFLLLIFFTFCTYGKAPKEGLLWKISGNGLTQPSYLFGTWHGDTELRNQSFLDSVPGFHTSFRSVKQFMCERTLDEASMSSNSSQDKLRAVMLLPKDTTYSDLLDKSQISILDTFLTKKLKVTSDKMNLRPNALSYILTQIIFEDTVRSRIRQKVKILESSTRLPDSVVIARREQLYSDQDIMDYALLKKAKAKGLEVIGLDALIGYQPIELFSTDITLKQQADSLVRFINRSGFDHLVDSLNLLAGTLRDVYREQNIHKLKDERQKLMDGIVKMDSWTKNKMDEMTQSLVSDRNKGWMKHIPIYIKNKSTFIAVGALHLPGEEGLIQLLRDAGYTVEPM</sequence>
<evidence type="ECO:0000256" key="9">
    <source>
        <dbReference type="ARBA" id="ARBA00022989"/>
    </source>
</evidence>
<evidence type="ECO:0000256" key="6">
    <source>
        <dbReference type="ARBA" id="ARBA00022723"/>
    </source>
</evidence>
<keyword evidence="5" id="KW-0812">Transmembrane</keyword>
<organism evidence="13">
    <name type="scientific">bioreactor metagenome</name>
    <dbReference type="NCBI Taxonomy" id="1076179"/>
    <lineage>
        <taxon>unclassified sequences</taxon>
        <taxon>metagenomes</taxon>
        <taxon>ecological metagenomes</taxon>
    </lineage>
</organism>
<comment type="subcellular location">
    <subcellularLocation>
        <location evidence="3">Membrane</location>
        <topology evidence="3">Single-pass type I membrane protein</topology>
    </subcellularLocation>
</comment>
<evidence type="ECO:0008006" key="14">
    <source>
        <dbReference type="Google" id="ProtNLM"/>
    </source>
</evidence>
<comment type="cofactor">
    <cofactor evidence="2">
        <name>Co(2+)</name>
        <dbReference type="ChEBI" id="CHEBI:48828"/>
    </cofactor>
</comment>
<keyword evidence="6" id="KW-0479">Metal-binding</keyword>
<dbReference type="Pfam" id="PF01963">
    <property type="entry name" value="TraB_PrgY_gumN"/>
    <property type="match status" value="1"/>
</dbReference>
<keyword evidence="10" id="KW-0482">Metalloprotease</keyword>
<dbReference type="GO" id="GO:0016020">
    <property type="term" value="C:membrane"/>
    <property type="evidence" value="ECO:0007669"/>
    <property type="project" value="UniProtKB-SubCell"/>
</dbReference>
<evidence type="ECO:0000313" key="13">
    <source>
        <dbReference type="EMBL" id="MPL73291.1"/>
    </source>
</evidence>
<evidence type="ECO:0000256" key="3">
    <source>
        <dbReference type="ARBA" id="ARBA00004479"/>
    </source>
</evidence>
<dbReference type="PANTHER" id="PTHR31120">
    <property type="entry name" value="METALLOPROTEASE TIKI"/>
    <property type="match status" value="1"/>
</dbReference>